<dbReference type="Pfam" id="PF25879">
    <property type="entry name" value="WHD_LYAR"/>
    <property type="match status" value="1"/>
</dbReference>
<dbReference type="PANTHER" id="PTHR23149:SF9">
    <property type="entry name" value="G PATCH DOMAIN-CONTAINING PROTEIN 4"/>
    <property type="match status" value="1"/>
</dbReference>
<dbReference type="InterPro" id="IPR050656">
    <property type="entry name" value="PINX1"/>
</dbReference>
<protein>
    <recommendedName>
        <fullName evidence="4">G-patch domain-containing protein</fullName>
    </recommendedName>
</protein>
<dbReference type="Proteomes" id="UP001418222">
    <property type="component" value="Unassembled WGS sequence"/>
</dbReference>
<dbReference type="InterPro" id="IPR000467">
    <property type="entry name" value="G_patch_dom"/>
</dbReference>
<evidence type="ECO:0000313" key="5">
    <source>
        <dbReference type="EMBL" id="KAK8938448.1"/>
    </source>
</evidence>
<keyword evidence="6" id="KW-1185">Reference proteome</keyword>
<reference evidence="5 6" key="1">
    <citation type="journal article" date="2022" name="Nat. Plants">
        <title>Genomes of leafy and leafless Platanthera orchids illuminate the evolution of mycoheterotrophy.</title>
        <authorList>
            <person name="Li M.H."/>
            <person name="Liu K.W."/>
            <person name="Li Z."/>
            <person name="Lu H.C."/>
            <person name="Ye Q.L."/>
            <person name="Zhang D."/>
            <person name="Wang J.Y."/>
            <person name="Li Y.F."/>
            <person name="Zhong Z.M."/>
            <person name="Liu X."/>
            <person name="Yu X."/>
            <person name="Liu D.K."/>
            <person name="Tu X.D."/>
            <person name="Liu B."/>
            <person name="Hao Y."/>
            <person name="Liao X.Y."/>
            <person name="Jiang Y.T."/>
            <person name="Sun W.H."/>
            <person name="Chen J."/>
            <person name="Chen Y.Q."/>
            <person name="Ai Y."/>
            <person name="Zhai J.W."/>
            <person name="Wu S.S."/>
            <person name="Zhou Z."/>
            <person name="Hsiao Y.Y."/>
            <person name="Wu W.L."/>
            <person name="Chen Y.Y."/>
            <person name="Lin Y.F."/>
            <person name="Hsu J.L."/>
            <person name="Li C.Y."/>
            <person name="Wang Z.W."/>
            <person name="Zhao X."/>
            <person name="Zhong W.Y."/>
            <person name="Ma X.K."/>
            <person name="Ma L."/>
            <person name="Huang J."/>
            <person name="Chen G.Z."/>
            <person name="Huang M.Z."/>
            <person name="Huang L."/>
            <person name="Peng D.H."/>
            <person name="Luo Y.B."/>
            <person name="Zou S.Q."/>
            <person name="Chen S.P."/>
            <person name="Lan S."/>
            <person name="Tsai W.C."/>
            <person name="Van de Peer Y."/>
            <person name="Liu Z.J."/>
        </authorList>
    </citation>
    <scope>NUCLEOTIDE SEQUENCE [LARGE SCALE GENOMIC DNA]</scope>
    <source>
        <strain evidence="5">Lor287</strain>
    </source>
</reference>
<name>A0AAP0BGE8_9ASPA</name>
<evidence type="ECO:0000313" key="6">
    <source>
        <dbReference type="Proteomes" id="UP001418222"/>
    </source>
</evidence>
<feature type="domain" description="G-patch" evidence="4">
    <location>
        <begin position="1"/>
        <end position="42"/>
    </location>
</feature>
<dbReference type="GO" id="GO:0003676">
    <property type="term" value="F:nucleic acid binding"/>
    <property type="evidence" value="ECO:0007669"/>
    <property type="project" value="InterPro"/>
</dbReference>
<dbReference type="Pfam" id="PF01585">
    <property type="entry name" value="G-patch"/>
    <property type="match status" value="1"/>
</dbReference>
<gene>
    <name evidence="5" type="ORF">KSP39_PZI011347</name>
</gene>
<dbReference type="EMBL" id="JBBWWQ010000009">
    <property type="protein sequence ID" value="KAK8938448.1"/>
    <property type="molecule type" value="Genomic_DNA"/>
</dbReference>
<evidence type="ECO:0000259" key="4">
    <source>
        <dbReference type="PROSITE" id="PS50174"/>
    </source>
</evidence>
<feature type="region of interest" description="Disordered" evidence="3">
    <location>
        <begin position="68"/>
        <end position="109"/>
    </location>
</feature>
<organism evidence="5 6">
    <name type="scientific">Platanthera zijinensis</name>
    <dbReference type="NCBI Taxonomy" id="2320716"/>
    <lineage>
        <taxon>Eukaryota</taxon>
        <taxon>Viridiplantae</taxon>
        <taxon>Streptophyta</taxon>
        <taxon>Embryophyta</taxon>
        <taxon>Tracheophyta</taxon>
        <taxon>Spermatophyta</taxon>
        <taxon>Magnoliopsida</taxon>
        <taxon>Liliopsida</taxon>
        <taxon>Asparagales</taxon>
        <taxon>Orchidaceae</taxon>
        <taxon>Orchidoideae</taxon>
        <taxon>Orchideae</taxon>
        <taxon>Orchidinae</taxon>
        <taxon>Platanthera</taxon>
    </lineage>
</organism>
<proteinExistence type="predicted"/>
<dbReference type="PANTHER" id="PTHR23149">
    <property type="entry name" value="G PATCH DOMAIN CONTAINING PROTEIN"/>
    <property type="match status" value="1"/>
</dbReference>
<feature type="compositionally biased region" description="Basic and acidic residues" evidence="3">
    <location>
        <begin position="68"/>
        <end position="94"/>
    </location>
</feature>
<dbReference type="GO" id="GO:0005730">
    <property type="term" value="C:nucleolus"/>
    <property type="evidence" value="ECO:0007669"/>
    <property type="project" value="TreeGrafter"/>
</dbReference>
<comment type="caution">
    <text evidence="5">The sequence shown here is derived from an EMBL/GenBank/DDBJ whole genome shotgun (WGS) entry which is preliminary data.</text>
</comment>
<dbReference type="PROSITE" id="PS50174">
    <property type="entry name" value="G_PATCH"/>
    <property type="match status" value="1"/>
</dbReference>
<dbReference type="InterPro" id="IPR058719">
    <property type="entry name" value="WHD_LYAR"/>
</dbReference>
<feature type="region of interest" description="Disordered" evidence="3">
    <location>
        <begin position="10"/>
        <end position="35"/>
    </location>
</feature>
<evidence type="ECO:0000256" key="3">
    <source>
        <dbReference type="SAM" id="MobiDB-lite"/>
    </source>
</evidence>
<sequence>MRNLNYLGWDEGEGLGKEKQGIKRHVGVKNKQDTKGVGLDKAANSWVFDTSQFDNILKRLKVQVAQADDKEIPGKEGEQSNSEKETSELDEVVKSTRPQGRYKKRERGKEVGVYSEKDLQGILGNTLEENHLADHVSNVETTLSRDYDSYITDQEGTRVKEKSGQWWGEKYGFVSGGFLGSQSRSTKELLVKKSLGSAERNTFGEEDQENLYKLVQDKATSGKQGLGIKDKPKKVAGCYWKGTKTSFSDSNDSSADFNGIIEQNHCDSKIIVKFKAKTKLKKLSKQLLMQAPSQSLRLKKLKALLEAESETLFSKYCSEKEALIFLKQKLEGSRTFHIEGKRVNLVI</sequence>
<dbReference type="AlphaFoldDB" id="A0AAP0BGE8"/>
<accession>A0AAP0BGE8</accession>
<comment type="subcellular location">
    <subcellularLocation>
        <location evidence="1">Nucleus</location>
    </subcellularLocation>
</comment>
<evidence type="ECO:0000256" key="1">
    <source>
        <dbReference type="ARBA" id="ARBA00004123"/>
    </source>
</evidence>
<keyword evidence="2" id="KW-0539">Nucleus</keyword>
<evidence type="ECO:0000256" key="2">
    <source>
        <dbReference type="ARBA" id="ARBA00023242"/>
    </source>
</evidence>